<evidence type="ECO:0000256" key="9">
    <source>
        <dbReference type="SAM" id="SignalP"/>
    </source>
</evidence>
<comment type="similarity">
    <text evidence="2">Belongs to the thioredoxin family. DsbA subfamily.</text>
</comment>
<dbReference type="GO" id="GO:0042597">
    <property type="term" value="C:periplasmic space"/>
    <property type="evidence" value="ECO:0007669"/>
    <property type="project" value="UniProtKB-SubCell"/>
</dbReference>
<keyword evidence="3 9" id="KW-0732">Signal</keyword>
<dbReference type="PIRSF" id="PIRSF001488">
    <property type="entry name" value="Tdi_protein"/>
    <property type="match status" value="1"/>
</dbReference>
<feature type="domain" description="Thioredoxin" evidence="10">
    <location>
        <begin position="12"/>
        <end position="167"/>
    </location>
</feature>
<dbReference type="PANTHER" id="PTHR35891">
    <property type="entry name" value="THIOL:DISULFIDE INTERCHANGE PROTEIN DSBA"/>
    <property type="match status" value="1"/>
</dbReference>
<keyword evidence="6" id="KW-0676">Redox-active center</keyword>
<gene>
    <name evidence="11" type="ORF">CWE14_03785</name>
</gene>
<evidence type="ECO:0000259" key="10">
    <source>
        <dbReference type="PROSITE" id="PS51352"/>
    </source>
</evidence>
<evidence type="ECO:0000313" key="12">
    <source>
        <dbReference type="Proteomes" id="UP000287823"/>
    </source>
</evidence>
<organism evidence="11 12">
    <name type="scientific">Aliidiomarina soli</name>
    <dbReference type="NCBI Taxonomy" id="1928574"/>
    <lineage>
        <taxon>Bacteria</taxon>
        <taxon>Pseudomonadati</taxon>
        <taxon>Pseudomonadota</taxon>
        <taxon>Gammaproteobacteria</taxon>
        <taxon>Alteromonadales</taxon>
        <taxon>Idiomarinaceae</taxon>
        <taxon>Aliidiomarina</taxon>
    </lineage>
</organism>
<dbReference type="AlphaFoldDB" id="A0A432WIE7"/>
<name>A0A432WIE7_9GAMM</name>
<proteinExistence type="inferred from homology"/>
<evidence type="ECO:0000313" key="11">
    <source>
        <dbReference type="EMBL" id="RUO33596.1"/>
    </source>
</evidence>
<reference evidence="11 12" key="1">
    <citation type="journal article" date="2011" name="Front. Microbiol.">
        <title>Genomic signatures of strain selection and enhancement in Bacillus atrophaeus var. globigii, a historical biowarfare simulant.</title>
        <authorList>
            <person name="Gibbons H.S."/>
            <person name="Broomall S.M."/>
            <person name="McNew L.A."/>
            <person name="Daligault H."/>
            <person name="Chapman C."/>
            <person name="Bruce D."/>
            <person name="Karavis M."/>
            <person name="Krepps M."/>
            <person name="McGregor P.A."/>
            <person name="Hong C."/>
            <person name="Park K.H."/>
            <person name="Akmal A."/>
            <person name="Feldman A."/>
            <person name="Lin J.S."/>
            <person name="Chang W.E."/>
            <person name="Higgs B.W."/>
            <person name="Demirev P."/>
            <person name="Lindquist J."/>
            <person name="Liem A."/>
            <person name="Fochler E."/>
            <person name="Read T.D."/>
            <person name="Tapia R."/>
            <person name="Johnson S."/>
            <person name="Bishop-Lilly K.A."/>
            <person name="Detter C."/>
            <person name="Han C."/>
            <person name="Sozhamannan S."/>
            <person name="Rosenzweig C.N."/>
            <person name="Skowronski E.W."/>
        </authorList>
    </citation>
    <scope>NUCLEOTIDE SEQUENCE [LARGE SCALE GENOMIC DNA]</scope>
    <source>
        <strain evidence="11 12">Y4G10-17</strain>
    </source>
</reference>
<dbReference type="InterPro" id="IPR013766">
    <property type="entry name" value="Thioredoxin_domain"/>
</dbReference>
<feature type="chain" id="PRO_5019366302" description="Thiol:disulfide interchange protein" evidence="9">
    <location>
        <begin position="23"/>
        <end position="207"/>
    </location>
</feature>
<dbReference type="InterPro" id="IPR023205">
    <property type="entry name" value="DsbA/DsbL"/>
</dbReference>
<evidence type="ECO:0000256" key="6">
    <source>
        <dbReference type="ARBA" id="ARBA00023284"/>
    </source>
</evidence>
<evidence type="ECO:0000256" key="8">
    <source>
        <dbReference type="PIRSR" id="PIRSR001488-1"/>
    </source>
</evidence>
<keyword evidence="12" id="KW-1185">Reference proteome</keyword>
<feature type="signal peptide" evidence="9">
    <location>
        <begin position="1"/>
        <end position="22"/>
    </location>
</feature>
<dbReference type="PANTHER" id="PTHR35891:SF2">
    <property type="entry name" value="THIOL:DISULFIDE INTERCHANGE PROTEIN DSBA"/>
    <property type="match status" value="1"/>
</dbReference>
<keyword evidence="4 7" id="KW-0574">Periplasm</keyword>
<dbReference type="GO" id="GO:0016853">
    <property type="term" value="F:isomerase activity"/>
    <property type="evidence" value="ECO:0007669"/>
    <property type="project" value="UniProtKB-KW"/>
</dbReference>
<feature type="disulfide bond" description="Redox-active" evidence="8">
    <location>
        <begin position="52"/>
        <end position="55"/>
    </location>
</feature>
<comment type="subcellular location">
    <subcellularLocation>
        <location evidence="1 7">Periplasm</location>
    </subcellularLocation>
</comment>
<keyword evidence="11" id="KW-0413">Isomerase</keyword>
<keyword evidence="5 7" id="KW-1015">Disulfide bond</keyword>
<dbReference type="GO" id="GO:0016491">
    <property type="term" value="F:oxidoreductase activity"/>
    <property type="evidence" value="ECO:0007669"/>
    <property type="project" value="InterPro"/>
</dbReference>
<dbReference type="CDD" id="cd03019">
    <property type="entry name" value="DsbA_DsbA"/>
    <property type="match status" value="1"/>
</dbReference>
<dbReference type="Gene3D" id="3.40.30.10">
    <property type="entry name" value="Glutaredoxin"/>
    <property type="match status" value="1"/>
</dbReference>
<dbReference type="Pfam" id="PF01323">
    <property type="entry name" value="DSBA"/>
    <property type="match status" value="1"/>
</dbReference>
<dbReference type="InterPro" id="IPR050824">
    <property type="entry name" value="Thiol_disulfide_DsbA"/>
</dbReference>
<sequence length="207" mass="23659">MKKLWLAMVAAATLGMMASASAMDFEEGVHYDVVSDEATEETEIIDFFSFYCGSCYQFQPFSEMVREEFGDSFKKYHVNFIGPRNMGDITIRAWAAANILGVTEEVAPLVFRKHFQQRNVSNSLDDLAGVFAAAGIDRDEFDNAYNSFPARSQANRMRREAEKYNVQQTPTFIVNGRYRMNPQGFRDSNDFFSDYLELAKYLVNKDS</sequence>
<dbReference type="RefSeq" id="WP_126798175.1">
    <property type="nucleotide sequence ID" value="NZ_PIPO01000002.1"/>
</dbReference>
<evidence type="ECO:0000256" key="5">
    <source>
        <dbReference type="ARBA" id="ARBA00023157"/>
    </source>
</evidence>
<accession>A0A432WIE7</accession>
<evidence type="ECO:0000256" key="3">
    <source>
        <dbReference type="ARBA" id="ARBA00022729"/>
    </source>
</evidence>
<evidence type="ECO:0000256" key="7">
    <source>
        <dbReference type="PIRNR" id="PIRNR001488"/>
    </source>
</evidence>
<evidence type="ECO:0000256" key="1">
    <source>
        <dbReference type="ARBA" id="ARBA00004418"/>
    </source>
</evidence>
<dbReference type="InterPro" id="IPR036249">
    <property type="entry name" value="Thioredoxin-like_sf"/>
</dbReference>
<dbReference type="SUPFAM" id="SSF52833">
    <property type="entry name" value="Thioredoxin-like"/>
    <property type="match status" value="1"/>
</dbReference>
<dbReference type="PROSITE" id="PS51352">
    <property type="entry name" value="THIOREDOXIN_2"/>
    <property type="match status" value="1"/>
</dbReference>
<evidence type="ECO:0000256" key="4">
    <source>
        <dbReference type="ARBA" id="ARBA00022764"/>
    </source>
</evidence>
<dbReference type="InterPro" id="IPR001853">
    <property type="entry name" value="DSBA-like_thioredoxin_dom"/>
</dbReference>
<dbReference type="Proteomes" id="UP000287823">
    <property type="component" value="Unassembled WGS sequence"/>
</dbReference>
<dbReference type="EMBL" id="PIPO01000002">
    <property type="protein sequence ID" value="RUO33596.1"/>
    <property type="molecule type" value="Genomic_DNA"/>
</dbReference>
<evidence type="ECO:0000256" key="2">
    <source>
        <dbReference type="ARBA" id="ARBA00005791"/>
    </source>
</evidence>
<comment type="caution">
    <text evidence="11">The sequence shown here is derived from an EMBL/GenBank/DDBJ whole genome shotgun (WGS) entry which is preliminary data.</text>
</comment>
<protein>
    <recommendedName>
        <fullName evidence="7">Thiol:disulfide interchange protein</fullName>
    </recommendedName>
</protein>